<comment type="catalytic activity">
    <reaction evidence="1">
        <text>Release of an N-terminal amino acid, Xaa-|-Yaa- from a peptide, amide or arylamide. Xaa is preferably Ala, but may be most amino acids including Pro (slow action). When a terminal hydrophobic residue is followed by a prolyl residue, the two may be released as an intact Xaa-Pro dipeptide.</text>
        <dbReference type="EC" id="3.4.11.2"/>
    </reaction>
</comment>
<comment type="caution">
    <text evidence="14">The sequence shown here is derived from an EMBL/GenBank/DDBJ whole genome shotgun (WGS) entry which is preliminary data.</text>
</comment>
<evidence type="ECO:0000256" key="4">
    <source>
        <dbReference type="ARBA" id="ARBA00012564"/>
    </source>
</evidence>
<dbReference type="InterPro" id="IPR050344">
    <property type="entry name" value="Peptidase_M1_aminopeptidases"/>
</dbReference>
<evidence type="ECO:0000256" key="2">
    <source>
        <dbReference type="ARBA" id="ARBA00001947"/>
    </source>
</evidence>
<comment type="cofactor">
    <cofactor evidence="2">
        <name>Zn(2+)</name>
        <dbReference type="ChEBI" id="CHEBI:29105"/>
    </cofactor>
</comment>
<evidence type="ECO:0000256" key="5">
    <source>
        <dbReference type="ARBA" id="ARBA00015611"/>
    </source>
</evidence>
<dbReference type="GO" id="GO:0004177">
    <property type="term" value="F:aminopeptidase activity"/>
    <property type="evidence" value="ECO:0007669"/>
    <property type="project" value="UniProtKB-KW"/>
</dbReference>
<evidence type="ECO:0000256" key="8">
    <source>
        <dbReference type="ARBA" id="ARBA00022723"/>
    </source>
</evidence>
<evidence type="ECO:0000259" key="12">
    <source>
        <dbReference type="Pfam" id="PF01433"/>
    </source>
</evidence>
<dbReference type="EC" id="3.4.11.2" evidence="4"/>
<gene>
    <name evidence="14" type="ORF">QJ048_11085</name>
</gene>
<dbReference type="RefSeq" id="WP_282334418.1">
    <property type="nucleotide sequence ID" value="NZ_JASBRG010000006.1"/>
</dbReference>
<dbReference type="Pfam" id="PF01433">
    <property type="entry name" value="Peptidase_M1"/>
    <property type="match status" value="1"/>
</dbReference>
<keyword evidence="15" id="KW-1185">Reference proteome</keyword>
<organism evidence="14 15">
    <name type="scientific">Pinibacter soli</name>
    <dbReference type="NCBI Taxonomy" id="3044211"/>
    <lineage>
        <taxon>Bacteria</taxon>
        <taxon>Pseudomonadati</taxon>
        <taxon>Bacteroidota</taxon>
        <taxon>Chitinophagia</taxon>
        <taxon>Chitinophagales</taxon>
        <taxon>Chitinophagaceae</taxon>
        <taxon>Pinibacter</taxon>
    </lineage>
</organism>
<keyword evidence="6 14" id="KW-0031">Aminopeptidase</keyword>
<dbReference type="SUPFAM" id="SSF55486">
    <property type="entry name" value="Metalloproteases ('zincins'), catalytic domain"/>
    <property type="match status" value="1"/>
</dbReference>
<dbReference type="CDD" id="cd09603">
    <property type="entry name" value="M1_APN_like"/>
    <property type="match status" value="1"/>
</dbReference>
<evidence type="ECO:0000256" key="9">
    <source>
        <dbReference type="ARBA" id="ARBA00022801"/>
    </source>
</evidence>
<dbReference type="Proteomes" id="UP001226434">
    <property type="component" value="Unassembled WGS sequence"/>
</dbReference>
<dbReference type="PANTHER" id="PTHR11533:SF174">
    <property type="entry name" value="PUROMYCIN-SENSITIVE AMINOPEPTIDASE-RELATED"/>
    <property type="match status" value="1"/>
</dbReference>
<keyword evidence="11" id="KW-0482">Metalloprotease</keyword>
<dbReference type="Pfam" id="PF17900">
    <property type="entry name" value="Peptidase_M1_N"/>
    <property type="match status" value="1"/>
</dbReference>
<feature type="domain" description="Peptidase M1 membrane alanine aminopeptidase" evidence="12">
    <location>
        <begin position="253"/>
        <end position="437"/>
    </location>
</feature>
<evidence type="ECO:0000256" key="6">
    <source>
        <dbReference type="ARBA" id="ARBA00022438"/>
    </source>
</evidence>
<evidence type="ECO:0000313" key="14">
    <source>
        <dbReference type="EMBL" id="MDI3320321.1"/>
    </source>
</evidence>
<dbReference type="InterPro" id="IPR027268">
    <property type="entry name" value="Peptidase_M4/M1_CTD_sf"/>
</dbReference>
<dbReference type="PRINTS" id="PR00756">
    <property type="entry name" value="ALADIPTASE"/>
</dbReference>
<dbReference type="SUPFAM" id="SSF63737">
    <property type="entry name" value="Leukotriene A4 hydrolase N-terminal domain"/>
    <property type="match status" value="1"/>
</dbReference>
<dbReference type="Gene3D" id="1.10.390.10">
    <property type="entry name" value="Neutral Protease Domain 2"/>
    <property type="match status" value="1"/>
</dbReference>
<dbReference type="InterPro" id="IPR045357">
    <property type="entry name" value="Aminopeptidase_N-like_N"/>
</dbReference>
<evidence type="ECO:0000259" key="13">
    <source>
        <dbReference type="Pfam" id="PF17900"/>
    </source>
</evidence>
<evidence type="ECO:0000256" key="1">
    <source>
        <dbReference type="ARBA" id="ARBA00000098"/>
    </source>
</evidence>
<dbReference type="InterPro" id="IPR014782">
    <property type="entry name" value="Peptidase_M1_dom"/>
</dbReference>
<sequence length="524" mass="59866">MKRSFAILLLLSNHLFAQHEKIDVQQYQFELNVNDTTDIIRGKATIRFKALQQSDNISFDLIGVDQKSGKGMKVISIKEDNSDLKFQSQTDNITINFQKQVESGREKTITITYEGIPADGLIIAKNKFGHRTIFADNWPTRARHWIPCNDTPADKARVSFTVIAPDHYQVISNGLIKEETNLPNHIKLTQYEESVELPTKVMVIGLADFAVQHSGDVDCVPVYSWIYPEDFAKGFYDYAVAKDILTWFITNVGPYSYKKLANVQSTTRFGGMENASAIFYGEETLSGNGSNEPLLAHEIAHQWFGNTVTEKSFEHLWLSEGFATYYTDLYLEGKYGKAKLDERLRDERDKAIKFSKRTNAPVINPTSDYVSLLNAFSYQKGAWVLHMLRRKLGDDIFWKAIKEYYGAYRGKNANTDDLRAIFEKASAKDLKPFFQQWLYTKEHPVLDVSWKYDAKKKEIAVTVLQQQTKVFDFPLQIKIGTEIKQIDVRDAKTVVTFPCSAKPDAVLLDPEVNLFFEGNSKEVK</sequence>
<protein>
    <recommendedName>
        <fullName evidence="5">Aminopeptidase N</fullName>
        <ecNumber evidence="4">3.4.11.2</ecNumber>
    </recommendedName>
</protein>
<evidence type="ECO:0000256" key="11">
    <source>
        <dbReference type="ARBA" id="ARBA00023049"/>
    </source>
</evidence>
<comment type="similarity">
    <text evidence="3">Belongs to the peptidase M1 family.</text>
</comment>
<keyword evidence="8" id="KW-0479">Metal-binding</keyword>
<keyword evidence="7" id="KW-0645">Protease</keyword>
<accession>A0ABT6RCN3</accession>
<dbReference type="InterPro" id="IPR042097">
    <property type="entry name" value="Aminopeptidase_N-like_N_sf"/>
</dbReference>
<evidence type="ECO:0000256" key="7">
    <source>
        <dbReference type="ARBA" id="ARBA00022670"/>
    </source>
</evidence>
<proteinExistence type="inferred from homology"/>
<evidence type="ECO:0000256" key="3">
    <source>
        <dbReference type="ARBA" id="ARBA00010136"/>
    </source>
</evidence>
<reference evidence="14 15" key="1">
    <citation type="submission" date="2023-05" db="EMBL/GenBank/DDBJ databases">
        <title>Genome sequence of Pinibacter sp. MAH-24.</title>
        <authorList>
            <person name="Huq M.A."/>
        </authorList>
    </citation>
    <scope>NUCLEOTIDE SEQUENCE [LARGE SCALE GENOMIC DNA]</scope>
    <source>
        <strain evidence="14 15">MAH-24</strain>
    </source>
</reference>
<keyword evidence="9 14" id="KW-0378">Hydrolase</keyword>
<dbReference type="EMBL" id="JASBRG010000006">
    <property type="protein sequence ID" value="MDI3320321.1"/>
    <property type="molecule type" value="Genomic_DNA"/>
</dbReference>
<name>A0ABT6RCN3_9BACT</name>
<evidence type="ECO:0000313" key="15">
    <source>
        <dbReference type="Proteomes" id="UP001226434"/>
    </source>
</evidence>
<dbReference type="InterPro" id="IPR001930">
    <property type="entry name" value="Peptidase_M1"/>
</dbReference>
<evidence type="ECO:0000256" key="10">
    <source>
        <dbReference type="ARBA" id="ARBA00022833"/>
    </source>
</evidence>
<feature type="domain" description="Aminopeptidase N-like N-terminal" evidence="13">
    <location>
        <begin position="26"/>
        <end position="199"/>
    </location>
</feature>
<keyword evidence="10" id="KW-0862">Zinc</keyword>
<dbReference type="Gene3D" id="2.60.40.1730">
    <property type="entry name" value="tricorn interacting facor f3 domain"/>
    <property type="match status" value="1"/>
</dbReference>
<dbReference type="PANTHER" id="PTHR11533">
    <property type="entry name" value="PROTEASE M1 ZINC METALLOPROTEASE"/>
    <property type="match status" value="1"/>
</dbReference>